<protein>
    <recommendedName>
        <fullName evidence="3">Secreted protein</fullName>
    </recommendedName>
</protein>
<gene>
    <name evidence="1" type="ORF">ATANTOWER_013535</name>
</gene>
<keyword evidence="2" id="KW-1185">Reference proteome</keyword>
<name>A0ABU7AP14_9TELE</name>
<dbReference type="Proteomes" id="UP001345963">
    <property type="component" value="Unassembled WGS sequence"/>
</dbReference>
<evidence type="ECO:0000313" key="2">
    <source>
        <dbReference type="Proteomes" id="UP001345963"/>
    </source>
</evidence>
<reference evidence="1 2" key="1">
    <citation type="submission" date="2021-07" db="EMBL/GenBank/DDBJ databases">
        <authorList>
            <person name="Palmer J.M."/>
        </authorList>
    </citation>
    <scope>NUCLEOTIDE SEQUENCE [LARGE SCALE GENOMIC DNA]</scope>
    <source>
        <strain evidence="1 2">AT_MEX2019</strain>
        <tissue evidence="1">Muscle</tissue>
    </source>
</reference>
<dbReference type="EMBL" id="JAHUTI010022514">
    <property type="protein sequence ID" value="MED6239946.1"/>
    <property type="molecule type" value="Genomic_DNA"/>
</dbReference>
<proteinExistence type="predicted"/>
<evidence type="ECO:0000313" key="1">
    <source>
        <dbReference type="EMBL" id="MED6239946.1"/>
    </source>
</evidence>
<accession>A0ABU7AP14</accession>
<comment type="caution">
    <text evidence="1">The sequence shown here is derived from an EMBL/GenBank/DDBJ whole genome shotgun (WGS) entry which is preliminary data.</text>
</comment>
<evidence type="ECO:0008006" key="3">
    <source>
        <dbReference type="Google" id="ProtNLM"/>
    </source>
</evidence>
<organism evidence="1 2">
    <name type="scientific">Ataeniobius toweri</name>
    <dbReference type="NCBI Taxonomy" id="208326"/>
    <lineage>
        <taxon>Eukaryota</taxon>
        <taxon>Metazoa</taxon>
        <taxon>Chordata</taxon>
        <taxon>Craniata</taxon>
        <taxon>Vertebrata</taxon>
        <taxon>Euteleostomi</taxon>
        <taxon>Actinopterygii</taxon>
        <taxon>Neopterygii</taxon>
        <taxon>Teleostei</taxon>
        <taxon>Neoteleostei</taxon>
        <taxon>Acanthomorphata</taxon>
        <taxon>Ovalentaria</taxon>
        <taxon>Atherinomorphae</taxon>
        <taxon>Cyprinodontiformes</taxon>
        <taxon>Goodeidae</taxon>
        <taxon>Ataeniobius</taxon>
    </lineage>
</organism>
<sequence length="206" mass="23629">MLYPFLSLLTSSCSSCWERSGGRSSLTLNFVKQLEKIRAVLQAKRFETLMPVTGPCQVRTRDRRMNVCERFKQPIVFFPHLMPHCRAPPPKQCGTHTSWYRRARPSDKPSLHGPAFTNFPDCNTRQAECSTCCVLGLGTQSPTTQHPDLITGNHHTYTRRTKEINQGKHLLIYLNSQVPNLRLYSVNSAVLQRITSEQMLRKCHRC</sequence>